<name>A0A8J4V919_9ROSI</name>
<keyword evidence="3" id="KW-1185">Reference proteome</keyword>
<gene>
    <name evidence="2" type="ORF">CMV_021581</name>
</gene>
<dbReference type="EMBL" id="JRKL02004300">
    <property type="protein sequence ID" value="KAF3952918.1"/>
    <property type="molecule type" value="Genomic_DNA"/>
</dbReference>
<dbReference type="Proteomes" id="UP000737018">
    <property type="component" value="Unassembled WGS sequence"/>
</dbReference>
<dbReference type="SUPFAM" id="SSF53098">
    <property type="entry name" value="Ribonuclease H-like"/>
    <property type="match status" value="1"/>
</dbReference>
<dbReference type="OrthoDB" id="1741262at2759"/>
<protein>
    <submittedName>
        <fullName evidence="2">Uncharacterized protein</fullName>
    </submittedName>
</protein>
<evidence type="ECO:0000256" key="1">
    <source>
        <dbReference type="SAM" id="MobiDB-lite"/>
    </source>
</evidence>
<feature type="region of interest" description="Disordered" evidence="1">
    <location>
        <begin position="1"/>
        <end position="31"/>
    </location>
</feature>
<reference evidence="2" key="1">
    <citation type="submission" date="2020-03" db="EMBL/GenBank/DDBJ databases">
        <title>Castanea mollissima Vanexum genome sequencing.</title>
        <authorList>
            <person name="Staton M."/>
        </authorList>
    </citation>
    <scope>NUCLEOTIDE SEQUENCE</scope>
    <source>
        <tissue evidence="2">Leaf</tissue>
    </source>
</reference>
<evidence type="ECO:0000313" key="2">
    <source>
        <dbReference type="EMBL" id="KAF3952918.1"/>
    </source>
</evidence>
<organism evidence="2 3">
    <name type="scientific">Castanea mollissima</name>
    <name type="common">Chinese chestnut</name>
    <dbReference type="NCBI Taxonomy" id="60419"/>
    <lineage>
        <taxon>Eukaryota</taxon>
        <taxon>Viridiplantae</taxon>
        <taxon>Streptophyta</taxon>
        <taxon>Embryophyta</taxon>
        <taxon>Tracheophyta</taxon>
        <taxon>Spermatophyta</taxon>
        <taxon>Magnoliopsida</taxon>
        <taxon>eudicotyledons</taxon>
        <taxon>Gunneridae</taxon>
        <taxon>Pentapetalae</taxon>
        <taxon>rosids</taxon>
        <taxon>fabids</taxon>
        <taxon>Fagales</taxon>
        <taxon>Fagaceae</taxon>
        <taxon>Castanea</taxon>
    </lineage>
</organism>
<dbReference type="AlphaFoldDB" id="A0A8J4V919"/>
<comment type="caution">
    <text evidence="2">The sequence shown here is derived from an EMBL/GenBank/DDBJ whole genome shotgun (WGS) entry which is preliminary data.</text>
</comment>
<dbReference type="InterPro" id="IPR012337">
    <property type="entry name" value="RNaseH-like_sf"/>
</dbReference>
<accession>A0A8J4V919</accession>
<proteinExistence type="predicted"/>
<evidence type="ECO:0000313" key="3">
    <source>
        <dbReference type="Proteomes" id="UP000737018"/>
    </source>
</evidence>
<sequence>MQHKDNQGLTPPRASDPGWAHGIMGKEEGDDGDVVRLQDIVSTRGTRRKRGKEVVERIFNRSKRQKKQHFSTVAPIAAQPIHQSFASQESMDEADMAVARFLYDAGIQFTAANSQYFQEMADAIAAVGPEVLAKAKQGHLHQMFTGATWMQSTLSKQRAGLEVAEIIVEPLFWSMCEQASKEEFHSPLHAAAYYLNPSIYYNPNFSSNKVIQKGLLDCIETLEPDLTAQVMITSNINFYEEAVGDFGRPMALRGRDSLAPATWWSLYASDYPDLQRNRLEHQRLNDLIFVHFNLHLQERQTEARKARIRRGMLDPICMEAMDANMGDWVEDPGVLEGEDLSWMDVTVPSEPTFLSHKVRDLDDCNDSTDDRGSDDSRGATEVIFRGNLNLPKPLCKSSFIVALEETFDFFLQKSLPPFFSSLKIGEESGTSIPYFMNSGFSLASPAILRELSFCTGFSVFTE</sequence>